<dbReference type="PANTHER" id="PTHR11089:SF9">
    <property type="entry name" value="NUCLEOLAR GTP-BINDING PROTEIN 2"/>
    <property type="match status" value="1"/>
</dbReference>
<feature type="region of interest" description="Disordered" evidence="6">
    <location>
        <begin position="1"/>
        <end position="35"/>
    </location>
</feature>
<evidence type="ECO:0000313" key="8">
    <source>
        <dbReference type="EMBL" id="KAH0872722.1"/>
    </source>
</evidence>
<dbReference type="InterPro" id="IPR012971">
    <property type="entry name" value="NOG2_N_dom"/>
</dbReference>
<protein>
    <recommendedName>
        <fullName evidence="5">Nuclear/nucleolar GTPase 2</fullName>
    </recommendedName>
</protein>
<keyword evidence="2 5" id="KW-0547">Nucleotide-binding</keyword>
<dbReference type="InterPro" id="IPR050755">
    <property type="entry name" value="TRAFAC_YlqF/YawG_RiboMat"/>
</dbReference>
<keyword evidence="9" id="KW-1185">Reference proteome</keyword>
<comment type="subcellular location">
    <subcellularLocation>
        <location evidence="1 5">Nucleus</location>
        <location evidence="1 5">Nucleolus</location>
    </subcellularLocation>
</comment>
<feature type="compositionally biased region" description="Basic and acidic residues" evidence="6">
    <location>
        <begin position="16"/>
        <end position="31"/>
    </location>
</feature>
<dbReference type="SUPFAM" id="SSF52540">
    <property type="entry name" value="P-loop containing nucleoside triphosphate hydrolases"/>
    <property type="match status" value="1"/>
</dbReference>
<dbReference type="Proteomes" id="UP000824890">
    <property type="component" value="Unassembled WGS sequence"/>
</dbReference>
<name>A0ABQ7YXR4_BRANA</name>
<evidence type="ECO:0000256" key="5">
    <source>
        <dbReference type="RuleBase" id="RU364023"/>
    </source>
</evidence>
<dbReference type="EMBL" id="JAGKQM010000016">
    <property type="protein sequence ID" value="KAH0872722.1"/>
    <property type="molecule type" value="Genomic_DNA"/>
</dbReference>
<feature type="region of interest" description="Disordered" evidence="6">
    <location>
        <begin position="463"/>
        <end position="538"/>
    </location>
</feature>
<dbReference type="InterPro" id="IPR023179">
    <property type="entry name" value="GTP-bd_ortho_bundle_sf"/>
</dbReference>
<dbReference type="PRINTS" id="PR00326">
    <property type="entry name" value="GTP1OBG"/>
</dbReference>
<dbReference type="Gene3D" id="1.10.1580.10">
    <property type="match status" value="1"/>
</dbReference>
<evidence type="ECO:0000256" key="6">
    <source>
        <dbReference type="SAM" id="MobiDB-lite"/>
    </source>
</evidence>
<dbReference type="InterPro" id="IPR030378">
    <property type="entry name" value="G_CP_dom"/>
</dbReference>
<evidence type="ECO:0000259" key="7">
    <source>
        <dbReference type="PROSITE" id="PS51721"/>
    </source>
</evidence>
<feature type="compositionally biased region" description="Acidic residues" evidence="6">
    <location>
        <begin position="493"/>
        <end position="538"/>
    </location>
</feature>
<evidence type="ECO:0000256" key="2">
    <source>
        <dbReference type="ARBA" id="ARBA00022741"/>
    </source>
</evidence>
<evidence type="ECO:0000256" key="4">
    <source>
        <dbReference type="ARBA" id="ARBA00023242"/>
    </source>
</evidence>
<dbReference type="PANTHER" id="PTHR11089">
    <property type="entry name" value="GTP-BINDING PROTEIN-RELATED"/>
    <property type="match status" value="1"/>
</dbReference>
<keyword evidence="4 5" id="KW-0539">Nucleus</keyword>
<keyword evidence="5" id="KW-0378">Hydrolase</keyword>
<dbReference type="Pfam" id="PF08153">
    <property type="entry name" value="NGP1NT"/>
    <property type="match status" value="1"/>
</dbReference>
<dbReference type="InterPro" id="IPR006073">
    <property type="entry name" value="GTP-bd"/>
</dbReference>
<proteinExistence type="inferred from homology"/>
<dbReference type="Pfam" id="PF01926">
    <property type="entry name" value="MMR_HSR1"/>
    <property type="match status" value="1"/>
</dbReference>
<dbReference type="InterPro" id="IPR027417">
    <property type="entry name" value="P-loop_NTPase"/>
</dbReference>
<evidence type="ECO:0000256" key="1">
    <source>
        <dbReference type="ARBA" id="ARBA00004604"/>
    </source>
</evidence>
<comment type="caution">
    <text evidence="8">The sequence shown here is derived from an EMBL/GenBank/DDBJ whole genome shotgun (WGS) entry which is preliminary data.</text>
</comment>
<keyword evidence="3 5" id="KW-0342">GTP-binding</keyword>
<accession>A0ABQ7YXR4</accession>
<dbReference type="InterPro" id="IPR024929">
    <property type="entry name" value="GNL2_CP_dom"/>
</dbReference>
<dbReference type="PROSITE" id="PS51721">
    <property type="entry name" value="G_CP"/>
    <property type="match status" value="1"/>
</dbReference>
<feature type="domain" description="CP-type G" evidence="7">
    <location>
        <begin position="166"/>
        <end position="327"/>
    </location>
</feature>
<feature type="region of interest" description="Disordered" evidence="6">
    <location>
        <begin position="48"/>
        <end position="67"/>
    </location>
</feature>
<reference evidence="8 9" key="1">
    <citation type="submission" date="2021-05" db="EMBL/GenBank/DDBJ databases">
        <title>Genome Assembly of Synthetic Allotetraploid Brassica napus Reveals Homoeologous Exchanges between Subgenomes.</title>
        <authorList>
            <person name="Davis J.T."/>
        </authorList>
    </citation>
    <scope>NUCLEOTIDE SEQUENCE [LARGE SCALE GENOMIC DNA]</scope>
    <source>
        <strain evidence="9">cv. Da-Ae</strain>
        <tissue evidence="8">Seedling</tissue>
    </source>
</reference>
<feature type="compositionally biased region" description="Basic and acidic residues" evidence="6">
    <location>
        <begin position="471"/>
        <end position="492"/>
    </location>
</feature>
<organism evidence="8 9">
    <name type="scientific">Brassica napus</name>
    <name type="common">Rape</name>
    <dbReference type="NCBI Taxonomy" id="3708"/>
    <lineage>
        <taxon>Eukaryota</taxon>
        <taxon>Viridiplantae</taxon>
        <taxon>Streptophyta</taxon>
        <taxon>Embryophyta</taxon>
        <taxon>Tracheophyta</taxon>
        <taxon>Spermatophyta</taxon>
        <taxon>Magnoliopsida</taxon>
        <taxon>eudicotyledons</taxon>
        <taxon>Gunneridae</taxon>
        <taxon>Pentapetalae</taxon>
        <taxon>rosids</taxon>
        <taxon>malvids</taxon>
        <taxon>Brassicales</taxon>
        <taxon>Brassicaceae</taxon>
        <taxon>Brassiceae</taxon>
        <taxon>Brassica</taxon>
    </lineage>
</organism>
<sequence>MGKPERKANVSGKPKHSLDANRADGKKKTTEGRTSATVRRLKMYKTRAKRTPGGKILSNEYQSKELPDTRIQPDRRWFGNTRVVNQKELEYFREEMKTKMSSNYNVILKERKLPMSLLTDNKKVKKDAFEELNGAGPSGEGGEEEDGFRDLVRHTMFEKGQSKRIWGELYKVIDSSDVVVQVLDARDPQGTRCHHLEKTLKEHHKHKHMILLLNKCDLVPAWATKGWLRILSKEYPTLAFHASVNKSFGKGSLLSVLRQFARLKSDKQAVSVGFVGYPNVGKSSVINTLRTKNVCKVAPIPGETKVWQYITLTKRIFLIDCPGVVYQSHDSETDIVLKGVVRVTNLEDASEHIGEVLRRVKKEHLQRAYKIKDWEDDHDFLLQLCKASGKLLKGGEPDLMTGAKMILHDWQRGRIPFFVPPPKAEDKAEEGEAEVTVPGIDQEAIADNNQAAAALKAIAGIMSSQQQKDVPVQRDFYDEKDLKDDDKAKESTDIDEENETDGEEDEDEVSEDGEGSENDSDEDVVSENEEENESDSAE</sequence>
<dbReference type="CDD" id="cd01858">
    <property type="entry name" value="NGP_1"/>
    <property type="match status" value="1"/>
</dbReference>
<evidence type="ECO:0000313" key="9">
    <source>
        <dbReference type="Proteomes" id="UP000824890"/>
    </source>
</evidence>
<dbReference type="Gene3D" id="3.40.50.300">
    <property type="entry name" value="P-loop containing nucleotide triphosphate hydrolases"/>
    <property type="match status" value="1"/>
</dbReference>
<evidence type="ECO:0000256" key="3">
    <source>
        <dbReference type="ARBA" id="ARBA00023134"/>
    </source>
</evidence>
<comment type="function">
    <text evidence="5">GTPase involved in pre-60S ribosomal subunit maturation.</text>
</comment>
<comment type="similarity">
    <text evidence="5">Belongs to the TRAFAC class YlqF/YawG GTPase family. RsgA subfamily.</text>
</comment>
<gene>
    <name evidence="8" type="ORF">HID58_070084</name>
</gene>